<evidence type="ECO:0000313" key="1">
    <source>
        <dbReference type="EMBL" id="TFZ05971.1"/>
    </source>
</evidence>
<dbReference type="EMBL" id="SMLM01000001">
    <property type="protein sequence ID" value="TFZ05971.1"/>
    <property type="molecule type" value="Genomic_DNA"/>
</dbReference>
<keyword evidence="2" id="KW-1185">Reference proteome</keyword>
<dbReference type="AlphaFoldDB" id="A0A4Z0C413"/>
<organism evidence="1 2">
    <name type="scientific">Ramlibacter henchirensis</name>
    <dbReference type="NCBI Taxonomy" id="204072"/>
    <lineage>
        <taxon>Bacteria</taxon>
        <taxon>Pseudomonadati</taxon>
        <taxon>Pseudomonadota</taxon>
        <taxon>Betaproteobacteria</taxon>
        <taxon>Burkholderiales</taxon>
        <taxon>Comamonadaceae</taxon>
        <taxon>Ramlibacter</taxon>
    </lineage>
</organism>
<name>A0A4Z0C413_9BURK</name>
<dbReference type="RefSeq" id="WP_135262057.1">
    <property type="nucleotide sequence ID" value="NZ_SMLM01000001.1"/>
</dbReference>
<comment type="caution">
    <text evidence="1">The sequence shown here is derived from an EMBL/GenBank/DDBJ whole genome shotgun (WGS) entry which is preliminary data.</text>
</comment>
<dbReference type="Proteomes" id="UP000298180">
    <property type="component" value="Unassembled WGS sequence"/>
</dbReference>
<sequence>MSIFHTITYRMTSEGAGEMYATRNLSDFNCQAIRGGSATPVTRSFVDQRAVTRFHLRHTKKLFRFMTAASGH</sequence>
<accession>A0A4Z0C413</accession>
<evidence type="ECO:0000313" key="2">
    <source>
        <dbReference type="Proteomes" id="UP000298180"/>
    </source>
</evidence>
<proteinExistence type="predicted"/>
<gene>
    <name evidence="1" type="ORF">EZ313_04785</name>
</gene>
<protein>
    <submittedName>
        <fullName evidence="1">Uncharacterized protein</fullName>
    </submittedName>
</protein>
<reference evidence="1 2" key="1">
    <citation type="submission" date="2019-03" db="EMBL/GenBank/DDBJ databases">
        <title>Ramlibacter henchirensis DSM 14656, whole genome shotgun sequence.</title>
        <authorList>
            <person name="Zhang X."/>
            <person name="Feng G."/>
            <person name="Zhu H."/>
        </authorList>
    </citation>
    <scope>NUCLEOTIDE SEQUENCE [LARGE SCALE GENOMIC DNA]</scope>
    <source>
        <strain evidence="1 2">DSM 14656</strain>
    </source>
</reference>